<accession>A0A6A5XZI8</accession>
<feature type="region of interest" description="Disordered" evidence="1">
    <location>
        <begin position="361"/>
        <end position="380"/>
    </location>
</feature>
<keyword evidence="2" id="KW-0812">Transmembrane</keyword>
<gene>
    <name evidence="3" type="ORF">BU24DRAFT_461182</name>
</gene>
<protein>
    <submittedName>
        <fullName evidence="3">Uncharacterized protein</fullName>
    </submittedName>
</protein>
<evidence type="ECO:0000313" key="4">
    <source>
        <dbReference type="Proteomes" id="UP000799778"/>
    </source>
</evidence>
<feature type="transmembrane region" description="Helical" evidence="2">
    <location>
        <begin position="294"/>
        <end position="312"/>
    </location>
</feature>
<name>A0A6A5XZI8_9PLEO</name>
<dbReference type="RefSeq" id="XP_033386566.1">
    <property type="nucleotide sequence ID" value="XM_033531872.1"/>
</dbReference>
<dbReference type="AlphaFoldDB" id="A0A6A5XZI8"/>
<dbReference type="Gene3D" id="1.20.58.340">
    <property type="entry name" value="Magnesium transport protein CorA, transmembrane region"/>
    <property type="match status" value="1"/>
</dbReference>
<dbReference type="EMBL" id="ML978068">
    <property type="protein sequence ID" value="KAF2018227.1"/>
    <property type="molecule type" value="Genomic_DNA"/>
</dbReference>
<keyword evidence="2" id="KW-0472">Membrane</keyword>
<organism evidence="3 4">
    <name type="scientific">Aaosphaeria arxii CBS 175.79</name>
    <dbReference type="NCBI Taxonomy" id="1450172"/>
    <lineage>
        <taxon>Eukaryota</taxon>
        <taxon>Fungi</taxon>
        <taxon>Dikarya</taxon>
        <taxon>Ascomycota</taxon>
        <taxon>Pezizomycotina</taxon>
        <taxon>Dothideomycetes</taxon>
        <taxon>Pleosporomycetidae</taxon>
        <taxon>Pleosporales</taxon>
        <taxon>Pleosporales incertae sedis</taxon>
        <taxon>Aaosphaeria</taxon>
    </lineage>
</organism>
<keyword evidence="2" id="KW-1133">Transmembrane helix</keyword>
<evidence type="ECO:0000256" key="1">
    <source>
        <dbReference type="SAM" id="MobiDB-lite"/>
    </source>
</evidence>
<dbReference type="Proteomes" id="UP000799778">
    <property type="component" value="Unassembled WGS sequence"/>
</dbReference>
<keyword evidence="4" id="KW-1185">Reference proteome</keyword>
<proteinExistence type="predicted"/>
<dbReference type="OrthoDB" id="5396681at2759"/>
<feature type="transmembrane region" description="Helical" evidence="2">
    <location>
        <begin position="332"/>
        <end position="352"/>
    </location>
</feature>
<evidence type="ECO:0000313" key="3">
    <source>
        <dbReference type="EMBL" id="KAF2018227.1"/>
    </source>
</evidence>
<evidence type="ECO:0000256" key="2">
    <source>
        <dbReference type="SAM" id="Phobius"/>
    </source>
</evidence>
<reference evidence="3" key="1">
    <citation type="journal article" date="2020" name="Stud. Mycol.">
        <title>101 Dothideomycetes genomes: a test case for predicting lifestyles and emergence of pathogens.</title>
        <authorList>
            <person name="Haridas S."/>
            <person name="Albert R."/>
            <person name="Binder M."/>
            <person name="Bloem J."/>
            <person name="Labutti K."/>
            <person name="Salamov A."/>
            <person name="Andreopoulos B."/>
            <person name="Baker S."/>
            <person name="Barry K."/>
            <person name="Bills G."/>
            <person name="Bluhm B."/>
            <person name="Cannon C."/>
            <person name="Castanera R."/>
            <person name="Culley D."/>
            <person name="Daum C."/>
            <person name="Ezra D."/>
            <person name="Gonzalez J."/>
            <person name="Henrissat B."/>
            <person name="Kuo A."/>
            <person name="Liang C."/>
            <person name="Lipzen A."/>
            <person name="Lutzoni F."/>
            <person name="Magnuson J."/>
            <person name="Mondo S."/>
            <person name="Nolan M."/>
            <person name="Ohm R."/>
            <person name="Pangilinan J."/>
            <person name="Park H.-J."/>
            <person name="Ramirez L."/>
            <person name="Alfaro M."/>
            <person name="Sun H."/>
            <person name="Tritt A."/>
            <person name="Yoshinaga Y."/>
            <person name="Zwiers L.-H."/>
            <person name="Turgeon B."/>
            <person name="Goodwin S."/>
            <person name="Spatafora J."/>
            <person name="Crous P."/>
            <person name="Grigoriev I."/>
        </authorList>
    </citation>
    <scope>NUCLEOTIDE SEQUENCE</scope>
    <source>
        <strain evidence="3">CBS 175.79</strain>
    </source>
</reference>
<dbReference type="GeneID" id="54289269"/>
<sequence length="380" mass="43382">MSWPRYIAKATSDRDREEILNDRFSIPGEFRPDHRDVAVLRLTSEHSDPQNQSKLELMTLDSSQASEFHALLKLEDVSQFVFFFQPNSFQRLDITKDEFQKYDDAMHPFEPLSRLLNSFGHTNFDNEFQHPKLASEGHKAAVTDFTDYFRNCGFYPDLKGRQTLLRYEEQMTEAQVVLSGLLNTVQEITRLFIESNSDPCKALLEDFHQAEAEIKLQLDRSVLLRQNLSSVIALFDQFMAYEMAWNMRDATNEAREESKSMRFLTVKVPACLDVTTGCNLPQERSMLDASAMKALTVISLIYLPTTIVANFFSTSFVQTSENGHMQVTSNAWILAAISAPLTAATIALWAAWVKFTQNTEREGDQNEDNSLYVSHETGHA</sequence>